<dbReference type="Proteomes" id="UP000240572">
    <property type="component" value="Unassembled WGS sequence"/>
</dbReference>
<dbReference type="AlphaFoldDB" id="A0A2P8D659"/>
<comment type="caution">
    <text evidence="1">The sequence shown here is derived from an EMBL/GenBank/DDBJ whole genome shotgun (WGS) entry which is preliminary data.</text>
</comment>
<proteinExistence type="predicted"/>
<evidence type="ECO:0008006" key="3">
    <source>
        <dbReference type="Google" id="ProtNLM"/>
    </source>
</evidence>
<dbReference type="RefSeq" id="WP_106522890.1">
    <property type="nucleotide sequence ID" value="NZ_PYGD01000003.1"/>
</dbReference>
<dbReference type="EMBL" id="PYGD01000003">
    <property type="protein sequence ID" value="PSK92710.1"/>
    <property type="molecule type" value="Genomic_DNA"/>
</dbReference>
<evidence type="ECO:0000313" key="1">
    <source>
        <dbReference type="EMBL" id="PSK92710.1"/>
    </source>
</evidence>
<name>A0A2P8D659_9BACT</name>
<reference evidence="1 2" key="1">
    <citation type="submission" date="2018-03" db="EMBL/GenBank/DDBJ databases">
        <title>Genomic Encyclopedia of Type Strains, Phase III (KMG-III): the genomes of soil and plant-associated and newly described type strains.</title>
        <authorList>
            <person name="Whitman W."/>
        </authorList>
    </citation>
    <scope>NUCLEOTIDE SEQUENCE [LARGE SCALE GENOMIC DNA]</scope>
    <source>
        <strain evidence="1 2">CGMCC 1.12700</strain>
    </source>
</reference>
<organism evidence="1 2">
    <name type="scientific">Taibaiella chishuiensis</name>
    <dbReference type="NCBI Taxonomy" id="1434707"/>
    <lineage>
        <taxon>Bacteria</taxon>
        <taxon>Pseudomonadati</taxon>
        <taxon>Bacteroidota</taxon>
        <taxon>Chitinophagia</taxon>
        <taxon>Chitinophagales</taxon>
        <taxon>Chitinophagaceae</taxon>
        <taxon>Taibaiella</taxon>
    </lineage>
</organism>
<protein>
    <recommendedName>
        <fullName evidence="3">Natural product</fullName>
    </recommendedName>
</protein>
<keyword evidence="2" id="KW-1185">Reference proteome</keyword>
<dbReference type="InterPro" id="IPR058238">
    <property type="entry name" value="Lant_leader_dom"/>
</dbReference>
<accession>A0A2P8D659</accession>
<sequence>MKKKSLNAKLSIEKNVISSLNDLQKDQVLGGAASVERPCATITTLPPTFANCPTLRVDCQASQIDPISCHGITNLKC</sequence>
<gene>
    <name evidence="1" type="ORF">B0I18_103292</name>
</gene>
<dbReference type="NCBIfam" id="NF038153">
    <property type="entry name" value="lant_leader_L1a"/>
    <property type="match status" value="1"/>
</dbReference>
<evidence type="ECO:0000313" key="2">
    <source>
        <dbReference type="Proteomes" id="UP000240572"/>
    </source>
</evidence>